<reference evidence="1" key="1">
    <citation type="journal article" date="2016" name="Nat. Genet.">
        <title>A high-quality carrot genome assembly provides new insights into carotenoid accumulation and asterid genome evolution.</title>
        <authorList>
            <person name="Iorizzo M."/>
            <person name="Ellison S."/>
            <person name="Senalik D."/>
            <person name="Zeng P."/>
            <person name="Satapoomin P."/>
            <person name="Huang J."/>
            <person name="Bowman M."/>
            <person name="Iovene M."/>
            <person name="Sanseverino W."/>
            <person name="Cavagnaro P."/>
            <person name="Yildiz M."/>
            <person name="Macko-Podgorni A."/>
            <person name="Moranska E."/>
            <person name="Grzebelus E."/>
            <person name="Grzebelus D."/>
            <person name="Ashrafi H."/>
            <person name="Zheng Z."/>
            <person name="Cheng S."/>
            <person name="Spooner D."/>
            <person name="Van Deynze A."/>
            <person name="Simon P."/>
        </authorList>
    </citation>
    <scope>NUCLEOTIDE SEQUENCE [LARGE SCALE GENOMIC DNA]</scope>
    <source>
        <tissue evidence="1">Leaf</tissue>
    </source>
</reference>
<keyword evidence="3" id="KW-1185">Reference proteome</keyword>
<evidence type="ECO:0000313" key="1">
    <source>
        <dbReference type="EMBL" id="KZN02119.1"/>
    </source>
</evidence>
<evidence type="ECO:0000313" key="2">
    <source>
        <dbReference type="EMBL" id="WOG93064.1"/>
    </source>
</evidence>
<dbReference type="EMBL" id="LNRQ01000003">
    <property type="protein sequence ID" value="KZN02119.1"/>
    <property type="molecule type" value="Genomic_DNA"/>
</dbReference>
<name>A0A166AYQ6_DAUCS</name>
<dbReference type="Proteomes" id="UP000077755">
    <property type="component" value="Chromosome 3"/>
</dbReference>
<protein>
    <submittedName>
        <fullName evidence="1">Uncharacterized protein</fullName>
    </submittedName>
</protein>
<organism evidence="1">
    <name type="scientific">Daucus carota subsp. sativus</name>
    <name type="common">Carrot</name>
    <dbReference type="NCBI Taxonomy" id="79200"/>
    <lineage>
        <taxon>Eukaryota</taxon>
        <taxon>Viridiplantae</taxon>
        <taxon>Streptophyta</taxon>
        <taxon>Embryophyta</taxon>
        <taxon>Tracheophyta</taxon>
        <taxon>Spermatophyta</taxon>
        <taxon>Magnoliopsida</taxon>
        <taxon>eudicotyledons</taxon>
        <taxon>Gunneridae</taxon>
        <taxon>Pentapetalae</taxon>
        <taxon>asterids</taxon>
        <taxon>campanulids</taxon>
        <taxon>Apiales</taxon>
        <taxon>Apiaceae</taxon>
        <taxon>Apioideae</taxon>
        <taxon>Scandiceae</taxon>
        <taxon>Daucinae</taxon>
        <taxon>Daucus</taxon>
        <taxon>Daucus sect. Daucus</taxon>
    </lineage>
</organism>
<gene>
    <name evidence="1" type="ORF">DCAR_010873</name>
    <name evidence="2" type="ORF">DCAR_0312345</name>
</gene>
<evidence type="ECO:0000313" key="3">
    <source>
        <dbReference type="Proteomes" id="UP000077755"/>
    </source>
</evidence>
<proteinExistence type="predicted"/>
<dbReference type="EMBL" id="CP093345">
    <property type="protein sequence ID" value="WOG93064.1"/>
    <property type="molecule type" value="Genomic_DNA"/>
</dbReference>
<sequence>MESQLLNDSAPYLDIYSENYPSPSSSPLLPKNLTKLIWEDDLNLSQFVETNPGDLKEQFMKEIVEDTPDRIIEQYVKPKNNTLKLKKLQFEDPTGMLQIYLPQIVVNTLKNPPEDLATSKMKQKLHTAVGQ</sequence>
<accession>A0A166AYQ6</accession>
<dbReference type="AlphaFoldDB" id="A0A166AYQ6"/>
<reference evidence="2" key="2">
    <citation type="submission" date="2022-03" db="EMBL/GenBank/DDBJ databases">
        <title>Draft title - Genomic analysis of global carrot germplasm unveils the trajectory of domestication and the origin of high carotenoid orange carrot.</title>
        <authorList>
            <person name="Iorizzo M."/>
            <person name="Ellison S."/>
            <person name="Senalik D."/>
            <person name="Macko-Podgorni A."/>
            <person name="Grzebelus D."/>
            <person name="Bostan H."/>
            <person name="Rolling W."/>
            <person name="Curaba J."/>
            <person name="Simon P."/>
        </authorList>
    </citation>
    <scope>NUCLEOTIDE SEQUENCE</scope>
    <source>
        <tissue evidence="2">Leaf</tissue>
    </source>
</reference>
<dbReference type="Gramene" id="KZN02119">
    <property type="protein sequence ID" value="KZN02119"/>
    <property type="gene ID" value="DCAR_010873"/>
</dbReference>